<dbReference type="AlphaFoldDB" id="A0A8J5XIU4"/>
<dbReference type="GO" id="GO:0071013">
    <property type="term" value="C:catalytic step 2 spliceosome"/>
    <property type="evidence" value="ECO:0007669"/>
    <property type="project" value="TreeGrafter"/>
</dbReference>
<evidence type="ECO:0000256" key="4">
    <source>
        <dbReference type="ARBA" id="ARBA00022728"/>
    </source>
</evidence>
<dbReference type="InterPro" id="IPR010920">
    <property type="entry name" value="LSM_dom_sf"/>
</dbReference>
<dbReference type="OrthoDB" id="2146at2759"/>
<gene>
    <name evidence="10" type="ORF">KFE25_000936</name>
</gene>
<evidence type="ECO:0000313" key="10">
    <source>
        <dbReference type="EMBL" id="KAG8459580.1"/>
    </source>
</evidence>
<keyword evidence="3" id="KW-0507">mRNA processing</keyword>
<dbReference type="Gene3D" id="2.30.30.100">
    <property type="match status" value="1"/>
</dbReference>
<dbReference type="GO" id="GO:0097526">
    <property type="term" value="C:spliceosomal tri-snRNP complex"/>
    <property type="evidence" value="ECO:0007669"/>
    <property type="project" value="TreeGrafter"/>
</dbReference>
<dbReference type="InterPro" id="IPR044641">
    <property type="entry name" value="Lsm7/SmG-like"/>
</dbReference>
<evidence type="ECO:0000256" key="7">
    <source>
        <dbReference type="ARBA" id="ARBA00023242"/>
    </source>
</evidence>
<evidence type="ECO:0000256" key="3">
    <source>
        <dbReference type="ARBA" id="ARBA00022664"/>
    </source>
</evidence>
<keyword evidence="7" id="KW-0539">Nucleus</keyword>
<evidence type="ECO:0000256" key="8">
    <source>
        <dbReference type="ARBA" id="ARBA00023274"/>
    </source>
</evidence>
<comment type="caution">
    <text evidence="10">The sequence shown here is derived from an EMBL/GenBank/DDBJ whole genome shotgun (WGS) entry which is preliminary data.</text>
</comment>
<comment type="subcellular location">
    <subcellularLocation>
        <location evidence="1">Nucleus</location>
    </subcellularLocation>
</comment>
<dbReference type="PANTHER" id="PTHR10553">
    <property type="entry name" value="SMALL NUCLEAR RIBONUCLEOPROTEIN"/>
    <property type="match status" value="1"/>
</dbReference>
<feature type="domain" description="Sm" evidence="9">
    <location>
        <begin position="6"/>
        <end position="86"/>
    </location>
</feature>
<dbReference type="SMART" id="SM00651">
    <property type="entry name" value="Sm"/>
    <property type="match status" value="1"/>
</dbReference>
<accession>A0A8J5XIU4</accession>
<reference evidence="10" key="1">
    <citation type="submission" date="2021-05" db="EMBL/GenBank/DDBJ databases">
        <title>The genome of the haptophyte Pavlova lutheri (Diacronema luteri, Pavlovales) - a model for lipid biosynthesis in eukaryotic algae.</title>
        <authorList>
            <person name="Hulatt C.J."/>
            <person name="Posewitz M.C."/>
        </authorList>
    </citation>
    <scope>NUCLEOTIDE SEQUENCE</scope>
    <source>
        <strain evidence="10">NIVA-4/92</strain>
    </source>
</reference>
<dbReference type="Pfam" id="PF01423">
    <property type="entry name" value="LSM"/>
    <property type="match status" value="1"/>
</dbReference>
<keyword evidence="11" id="KW-1185">Reference proteome</keyword>
<name>A0A8J5XIU4_DIALT</name>
<dbReference type="Proteomes" id="UP000751190">
    <property type="component" value="Unassembled WGS sequence"/>
</dbReference>
<protein>
    <recommendedName>
        <fullName evidence="9">Sm domain-containing protein</fullName>
    </recommendedName>
</protein>
<dbReference type="PIRSF" id="PIRSF037188">
    <property type="entry name" value="U6_snRNA_Lsm7"/>
    <property type="match status" value="1"/>
</dbReference>
<keyword evidence="5" id="KW-0694">RNA-binding</keyword>
<evidence type="ECO:0000259" key="9">
    <source>
        <dbReference type="PROSITE" id="PS52002"/>
    </source>
</evidence>
<sequence>MASRAPPVLDLTRFLDKEVRVKFTGGREVTGVLKGFDKLLNLVLDDTKEYLKDPEDPYKLLDDTRALGLTVCRGTTVMLICPAEGFEEIANPFLEQDGE</sequence>
<dbReference type="GO" id="GO:0005688">
    <property type="term" value="C:U6 snRNP"/>
    <property type="evidence" value="ECO:0007669"/>
    <property type="project" value="TreeGrafter"/>
</dbReference>
<dbReference type="PANTHER" id="PTHR10553:SF5">
    <property type="entry name" value="U6 SNRNA-ASSOCIATED SM-LIKE PROTEIN LSM7"/>
    <property type="match status" value="1"/>
</dbReference>
<evidence type="ECO:0000256" key="1">
    <source>
        <dbReference type="ARBA" id="ARBA00004123"/>
    </source>
</evidence>
<comment type="similarity">
    <text evidence="2">Belongs to the snRNP Sm proteins family.</text>
</comment>
<evidence type="ECO:0000313" key="11">
    <source>
        <dbReference type="Proteomes" id="UP000751190"/>
    </source>
</evidence>
<dbReference type="InterPro" id="IPR001163">
    <property type="entry name" value="Sm_dom_euk/arc"/>
</dbReference>
<evidence type="ECO:0000256" key="5">
    <source>
        <dbReference type="ARBA" id="ARBA00022884"/>
    </source>
</evidence>
<dbReference type="CDD" id="cd01729">
    <property type="entry name" value="LSm7"/>
    <property type="match status" value="1"/>
</dbReference>
<dbReference type="OMA" id="PFVQQEE"/>
<dbReference type="GO" id="GO:0000956">
    <property type="term" value="P:nuclear-transcribed mRNA catabolic process"/>
    <property type="evidence" value="ECO:0007669"/>
    <property type="project" value="InterPro"/>
</dbReference>
<dbReference type="GO" id="GO:1990726">
    <property type="term" value="C:Lsm1-7-Pat1 complex"/>
    <property type="evidence" value="ECO:0007669"/>
    <property type="project" value="TreeGrafter"/>
</dbReference>
<evidence type="ECO:0000256" key="6">
    <source>
        <dbReference type="ARBA" id="ARBA00023187"/>
    </source>
</evidence>
<keyword evidence="8" id="KW-0687">Ribonucleoprotein</keyword>
<organism evidence="10 11">
    <name type="scientific">Diacronema lutheri</name>
    <name type="common">Unicellular marine alga</name>
    <name type="synonym">Monochrysis lutheri</name>
    <dbReference type="NCBI Taxonomy" id="2081491"/>
    <lineage>
        <taxon>Eukaryota</taxon>
        <taxon>Haptista</taxon>
        <taxon>Haptophyta</taxon>
        <taxon>Pavlovophyceae</taxon>
        <taxon>Pavlovales</taxon>
        <taxon>Pavlovaceae</taxon>
        <taxon>Diacronema</taxon>
    </lineage>
</organism>
<dbReference type="GO" id="GO:0003723">
    <property type="term" value="F:RNA binding"/>
    <property type="evidence" value="ECO:0007669"/>
    <property type="project" value="UniProtKB-KW"/>
</dbReference>
<dbReference type="GO" id="GO:0005689">
    <property type="term" value="C:U12-type spliceosomal complex"/>
    <property type="evidence" value="ECO:0007669"/>
    <property type="project" value="TreeGrafter"/>
</dbReference>
<dbReference type="PROSITE" id="PS52002">
    <property type="entry name" value="SM"/>
    <property type="match status" value="1"/>
</dbReference>
<dbReference type="GO" id="GO:0071004">
    <property type="term" value="C:U2-type prespliceosome"/>
    <property type="evidence" value="ECO:0007669"/>
    <property type="project" value="TreeGrafter"/>
</dbReference>
<dbReference type="GO" id="GO:0000398">
    <property type="term" value="P:mRNA splicing, via spliceosome"/>
    <property type="evidence" value="ECO:0007669"/>
    <property type="project" value="InterPro"/>
</dbReference>
<proteinExistence type="inferred from homology"/>
<dbReference type="EMBL" id="JAGTXO010000039">
    <property type="protein sequence ID" value="KAG8459580.1"/>
    <property type="molecule type" value="Genomic_DNA"/>
</dbReference>
<keyword evidence="4" id="KW-0747">Spliceosome</keyword>
<dbReference type="InterPro" id="IPR017132">
    <property type="entry name" value="Lsm7"/>
</dbReference>
<dbReference type="InterPro" id="IPR047575">
    <property type="entry name" value="Sm"/>
</dbReference>
<dbReference type="SUPFAM" id="SSF50182">
    <property type="entry name" value="Sm-like ribonucleoproteins"/>
    <property type="match status" value="1"/>
</dbReference>
<evidence type="ECO:0000256" key="2">
    <source>
        <dbReference type="ARBA" id="ARBA00006850"/>
    </source>
</evidence>
<keyword evidence="6" id="KW-0508">mRNA splicing</keyword>